<organism evidence="1 2">
    <name type="scientific">Rhodobacter flavimaris</name>
    <dbReference type="NCBI Taxonomy" id="2907145"/>
    <lineage>
        <taxon>Bacteria</taxon>
        <taxon>Pseudomonadati</taxon>
        <taxon>Pseudomonadota</taxon>
        <taxon>Alphaproteobacteria</taxon>
        <taxon>Rhodobacterales</taxon>
        <taxon>Rhodobacter group</taxon>
        <taxon>Rhodobacter</taxon>
    </lineage>
</organism>
<gene>
    <name evidence="1" type="ORF">LZA78_17270</name>
</gene>
<dbReference type="Pfam" id="PF07277">
    <property type="entry name" value="SapC"/>
    <property type="match status" value="1"/>
</dbReference>
<name>A0ABS8Z3I1_9RHOB</name>
<comment type="caution">
    <text evidence="1">The sequence shown here is derived from an EMBL/GenBank/DDBJ whole genome shotgun (WGS) entry which is preliminary data.</text>
</comment>
<sequence length="245" mass="26607">MSTHSMLADAVPLTPERHGSYSLAIGEGYAAFRTMNVVPVLVDEFAALAHDYVVGFLKQGDGFAPAALLGLAEHENLYVGADGRWKVEYVPAILRQQPFVARRSKDGKKGVLCISESHPGLNTEGEGTPLFDEDGRPGDLVSRAQQFVSRVAQGALRTESFCARLADLNLLSPIRTEMKRADGTVRSMRGVFAINREALDKLPAKVLGEMQKDGSLEAIYLHLYTLRNLNSLANRIPSSGTGPLN</sequence>
<keyword evidence="2" id="KW-1185">Reference proteome</keyword>
<dbReference type="RefSeq" id="WP_233678137.1">
    <property type="nucleotide sequence ID" value="NZ_JAJUOS010000021.1"/>
</dbReference>
<evidence type="ECO:0000313" key="1">
    <source>
        <dbReference type="EMBL" id="MCE5975221.1"/>
    </source>
</evidence>
<dbReference type="InterPro" id="IPR010836">
    <property type="entry name" value="SapC"/>
</dbReference>
<accession>A0ABS8Z3I1</accession>
<evidence type="ECO:0000313" key="2">
    <source>
        <dbReference type="Proteomes" id="UP001521181"/>
    </source>
</evidence>
<protein>
    <submittedName>
        <fullName evidence="1">SapC family protein</fullName>
    </submittedName>
</protein>
<reference evidence="1 2" key="1">
    <citation type="submission" date="2021-12" db="EMBL/GenBank/DDBJ databases">
        <title>Sinirhodobacter sp. WL0062 is a bacterium isolated from seawater.</title>
        <authorList>
            <person name="Wang L."/>
            <person name="He W."/>
            <person name="Zhang D.-F."/>
        </authorList>
    </citation>
    <scope>NUCLEOTIDE SEQUENCE [LARGE SCALE GENOMIC DNA]</scope>
    <source>
        <strain evidence="1 2">WL0062</strain>
    </source>
</reference>
<proteinExistence type="predicted"/>
<dbReference type="Proteomes" id="UP001521181">
    <property type="component" value="Unassembled WGS sequence"/>
</dbReference>
<dbReference type="EMBL" id="JAJUOS010000021">
    <property type="protein sequence ID" value="MCE5975221.1"/>
    <property type="molecule type" value="Genomic_DNA"/>
</dbReference>